<proteinExistence type="predicted"/>
<dbReference type="SUPFAM" id="SSF53335">
    <property type="entry name" value="S-adenosyl-L-methionine-dependent methyltransferases"/>
    <property type="match status" value="1"/>
</dbReference>
<feature type="compositionally biased region" description="Polar residues" evidence="1">
    <location>
        <begin position="13"/>
        <end position="22"/>
    </location>
</feature>
<accession>A0A5N6WTJ6</accession>
<protein>
    <recommendedName>
        <fullName evidence="2">Ribosomal RNA methyltransferase FtsJ domain-containing protein</fullName>
    </recommendedName>
</protein>
<dbReference type="InterPro" id="IPR002877">
    <property type="entry name" value="RNA_MeTrfase_FtsJ_dom"/>
</dbReference>
<dbReference type="Pfam" id="PF01728">
    <property type="entry name" value="FtsJ"/>
    <property type="match status" value="1"/>
</dbReference>
<keyword evidence="4" id="KW-1185">Reference proteome</keyword>
<dbReference type="Proteomes" id="UP000325945">
    <property type="component" value="Unassembled WGS sequence"/>
</dbReference>
<evidence type="ECO:0000259" key="2">
    <source>
        <dbReference type="Pfam" id="PF01728"/>
    </source>
</evidence>
<dbReference type="GO" id="GO:0032259">
    <property type="term" value="P:methylation"/>
    <property type="evidence" value="ECO:0007669"/>
    <property type="project" value="InterPro"/>
</dbReference>
<dbReference type="EMBL" id="ML741822">
    <property type="protein sequence ID" value="KAE8324093.1"/>
    <property type="molecule type" value="Genomic_DNA"/>
</dbReference>
<dbReference type="AlphaFoldDB" id="A0A5N6WTJ6"/>
<dbReference type="Gene3D" id="3.40.50.150">
    <property type="entry name" value="Vaccinia Virus protein VP39"/>
    <property type="match status" value="1"/>
</dbReference>
<sequence>MNDSSPEVKESGRSGNSPQPDLTTAVPIYDHSLDERKFDYASKTIIPYLNKQSSEFRELSLLRKKGWENPKGDVYFRAQRRNADQSSEKNDIHFYNLMKKIGEELHQSSNAFKIHSRHQGGPTILDTCMAPGGFLETALKLNPHSRAVAFSLPASCGGHKIRLPRAFQVDVRHLDVTMLAADMGVNNVPQDHPDAHNFLPQQLGHGEAFDLVICDGQVLRTHLRAPYREKVEARRLTATQLALGLQHLRNGGTMVVLLHKLEAWNTANLIWQFTRFASVKLIKPKTGHAKRSSFYLVAKDIQNNHPEAVRNILKWKKIWQLATFGPEAEFRKEILDDCLRVDDFIANFGPRLVELGREIWKVQADALAKAPFIK</sequence>
<dbReference type="InterPro" id="IPR029063">
    <property type="entry name" value="SAM-dependent_MTases_sf"/>
</dbReference>
<feature type="compositionally biased region" description="Basic and acidic residues" evidence="1">
    <location>
        <begin position="1"/>
        <end position="12"/>
    </location>
</feature>
<reference evidence="4" key="1">
    <citation type="submission" date="2019-04" db="EMBL/GenBank/DDBJ databases">
        <title>Friends and foes A comparative genomics studyof 23 Aspergillus species from section Flavi.</title>
        <authorList>
            <consortium name="DOE Joint Genome Institute"/>
            <person name="Kjaerbolling I."/>
            <person name="Vesth T."/>
            <person name="Frisvad J.C."/>
            <person name="Nybo J.L."/>
            <person name="Theobald S."/>
            <person name="Kildgaard S."/>
            <person name="Isbrandt T."/>
            <person name="Kuo A."/>
            <person name="Sato A."/>
            <person name="Lyhne E.K."/>
            <person name="Kogle M.E."/>
            <person name="Wiebenga A."/>
            <person name="Kun R.S."/>
            <person name="Lubbers R.J."/>
            <person name="Makela M.R."/>
            <person name="Barry K."/>
            <person name="Chovatia M."/>
            <person name="Clum A."/>
            <person name="Daum C."/>
            <person name="Haridas S."/>
            <person name="He G."/>
            <person name="LaButti K."/>
            <person name="Lipzen A."/>
            <person name="Mondo S."/>
            <person name="Riley R."/>
            <person name="Salamov A."/>
            <person name="Simmons B.A."/>
            <person name="Magnuson J.K."/>
            <person name="Henrissat B."/>
            <person name="Mortensen U.H."/>
            <person name="Larsen T.O."/>
            <person name="Devries R.P."/>
            <person name="Grigoriev I.V."/>
            <person name="Machida M."/>
            <person name="Baker S.E."/>
            <person name="Andersen M.R."/>
        </authorList>
    </citation>
    <scope>NUCLEOTIDE SEQUENCE [LARGE SCALE GENOMIC DNA]</scope>
    <source>
        <strain evidence="4">CBS 130017</strain>
    </source>
</reference>
<name>A0A5N6WTJ6_9EURO</name>
<dbReference type="GO" id="GO:0008168">
    <property type="term" value="F:methyltransferase activity"/>
    <property type="evidence" value="ECO:0007669"/>
    <property type="project" value="InterPro"/>
</dbReference>
<feature type="region of interest" description="Disordered" evidence="1">
    <location>
        <begin position="1"/>
        <end position="25"/>
    </location>
</feature>
<organism evidence="3 4">
    <name type="scientific">Aspergillus sergii</name>
    <dbReference type="NCBI Taxonomy" id="1034303"/>
    <lineage>
        <taxon>Eukaryota</taxon>
        <taxon>Fungi</taxon>
        <taxon>Dikarya</taxon>
        <taxon>Ascomycota</taxon>
        <taxon>Pezizomycotina</taxon>
        <taxon>Eurotiomycetes</taxon>
        <taxon>Eurotiomycetidae</taxon>
        <taxon>Eurotiales</taxon>
        <taxon>Aspergillaceae</taxon>
        <taxon>Aspergillus</taxon>
        <taxon>Aspergillus subgen. Circumdati</taxon>
    </lineage>
</organism>
<feature type="domain" description="Ribosomal RNA methyltransferase FtsJ" evidence="2">
    <location>
        <begin position="107"/>
        <end position="299"/>
    </location>
</feature>
<gene>
    <name evidence="3" type="ORF">BDV39DRAFT_208282</name>
</gene>
<evidence type="ECO:0000313" key="4">
    <source>
        <dbReference type="Proteomes" id="UP000325945"/>
    </source>
</evidence>
<evidence type="ECO:0000313" key="3">
    <source>
        <dbReference type="EMBL" id="KAE8324093.1"/>
    </source>
</evidence>
<evidence type="ECO:0000256" key="1">
    <source>
        <dbReference type="SAM" id="MobiDB-lite"/>
    </source>
</evidence>